<sequence>MTDNSESTFQPHSDEELARLLEEQMRAMRSSAPITAPQPTVSAVHVEPVVAAEVEEELGIDELFGALLEDTTDIPVVQVEEEVVFIPSVDESSLEHTQPITYIQEDVVEVAVIDEQIVVEETITEAAIIDNHIVVEETVVEEVIEDAHVIAERILSEISIDGEIVATTISATAGADPIPLMFGEAAASAPIAAPVFAASMSYTPEPVVIEEDIIVDEVVLEDNTEEEVAVEAVVVDEVVVEEFEAPVFRSTNPINHINSFAPRPTFDELVFGVKSDD</sequence>
<dbReference type="OrthoDB" id="5114813at2"/>
<protein>
    <submittedName>
        <fullName evidence="1">Uncharacterized protein</fullName>
    </submittedName>
</protein>
<dbReference type="EMBL" id="CP023994">
    <property type="protein sequence ID" value="AWR21336.1"/>
    <property type="molecule type" value="Genomic_DNA"/>
</dbReference>
<evidence type="ECO:0000313" key="2">
    <source>
        <dbReference type="Proteomes" id="UP000246894"/>
    </source>
</evidence>
<evidence type="ECO:0000313" key="1">
    <source>
        <dbReference type="EMBL" id="AWR21336.1"/>
    </source>
</evidence>
<reference evidence="1 2" key="1">
    <citation type="submission" date="2017-10" db="EMBL/GenBank/DDBJ databases">
        <title>Genome of an Actinobacterium that displays light-enhanced growth.</title>
        <authorList>
            <person name="Maresca J.A."/>
            <person name="Hempel P."/>
            <person name="Shevchenko O."/>
            <person name="Miller K.J."/>
            <person name="Hahn M.W."/>
        </authorList>
    </citation>
    <scope>NUCLEOTIDE SEQUENCE [LARGE SCALE GENOMIC DNA]</scope>
    <source>
        <strain evidence="1 2">MWH-Mo1</strain>
    </source>
</reference>
<name>A0A2Z3RZF7_9MICO</name>
<dbReference type="Proteomes" id="UP000246894">
    <property type="component" value="Chromosome"/>
</dbReference>
<gene>
    <name evidence="1" type="ORF">AURMO_00728</name>
</gene>
<organism evidence="1 2">
    <name type="scientific">Aurantimicrobium photophilum</name>
    <dbReference type="NCBI Taxonomy" id="1987356"/>
    <lineage>
        <taxon>Bacteria</taxon>
        <taxon>Bacillati</taxon>
        <taxon>Actinomycetota</taxon>
        <taxon>Actinomycetes</taxon>
        <taxon>Micrococcales</taxon>
        <taxon>Microbacteriaceae</taxon>
        <taxon>Aurantimicrobium</taxon>
    </lineage>
</organism>
<keyword evidence="2" id="KW-1185">Reference proteome</keyword>
<proteinExistence type="predicted"/>
<accession>A0A2Z3RZF7</accession>
<dbReference type="RefSeq" id="WP_110233188.1">
    <property type="nucleotide sequence ID" value="NZ_CP023994.1"/>
</dbReference>
<dbReference type="AlphaFoldDB" id="A0A2Z3RZF7"/>
<dbReference type="KEGG" id="aum:AURMO_00728"/>